<gene>
    <name evidence="1" type="ORF">METZ01_LOCUS177111</name>
</gene>
<name>A0A382CG36_9ZZZZ</name>
<proteinExistence type="predicted"/>
<accession>A0A382CG36</accession>
<reference evidence="1" key="1">
    <citation type="submission" date="2018-05" db="EMBL/GenBank/DDBJ databases">
        <authorList>
            <person name="Lanie J.A."/>
            <person name="Ng W.-L."/>
            <person name="Kazmierczak K.M."/>
            <person name="Andrzejewski T.M."/>
            <person name="Davidsen T.M."/>
            <person name="Wayne K.J."/>
            <person name="Tettelin H."/>
            <person name="Glass J.I."/>
            <person name="Rusch D."/>
            <person name="Podicherti R."/>
            <person name="Tsui H.-C.T."/>
            <person name="Winkler M.E."/>
        </authorList>
    </citation>
    <scope>NUCLEOTIDE SEQUENCE</scope>
</reference>
<dbReference type="EMBL" id="UINC01034042">
    <property type="protein sequence ID" value="SVB24257.1"/>
    <property type="molecule type" value="Genomic_DNA"/>
</dbReference>
<organism evidence="1">
    <name type="scientific">marine metagenome</name>
    <dbReference type="NCBI Taxonomy" id="408172"/>
    <lineage>
        <taxon>unclassified sequences</taxon>
        <taxon>metagenomes</taxon>
        <taxon>ecological metagenomes</taxon>
    </lineage>
</organism>
<dbReference type="AlphaFoldDB" id="A0A382CG36"/>
<evidence type="ECO:0000313" key="1">
    <source>
        <dbReference type="EMBL" id="SVB24257.1"/>
    </source>
</evidence>
<protein>
    <submittedName>
        <fullName evidence="1">Uncharacterized protein</fullName>
    </submittedName>
</protein>
<sequence length="96" mass="11068">MNEPLSRPLQRLLYLQARTPAVFSEIIGLTLIEPIKGYQAEITAIEEEWSYVTVHDAVVDGWQIVQFPHLQAPIDDRDLDVIGYEFILQKMEVVNE</sequence>